<dbReference type="eggNOG" id="ENOG5032308">
    <property type="taxonomic scope" value="Bacteria"/>
</dbReference>
<keyword evidence="1" id="KW-0472">Membrane</keyword>
<sequence>MSNWVTSFDSSQWADYELALLMVAILILVIWVCVCLFKPQGALRWTAAVLSCVVVSGVCLTSRVDALQLSSLLTKGQNIEVLDGSYRYGRYHFPHNSAHGVDFREIHIGGRILKLYHAGYLEHTRCYRSFYNSNEFDDNAQLRLYIHWYEHEIEHNNDTVKIRTPCILRIEQLGTEAV</sequence>
<proteinExistence type="predicted"/>
<gene>
    <name evidence="2" type="ordered locus">swp_4692</name>
</gene>
<name>B8CTT4_SHEPW</name>
<evidence type="ECO:0000256" key="1">
    <source>
        <dbReference type="SAM" id="Phobius"/>
    </source>
</evidence>
<evidence type="ECO:0000313" key="2">
    <source>
        <dbReference type="EMBL" id="ACJ31328.1"/>
    </source>
</evidence>
<dbReference type="RefSeq" id="WP_020914658.1">
    <property type="nucleotide sequence ID" value="NC_011566.1"/>
</dbReference>
<keyword evidence="1" id="KW-1133">Transmembrane helix</keyword>
<keyword evidence="3" id="KW-1185">Reference proteome</keyword>
<dbReference type="AlphaFoldDB" id="B8CTT4"/>
<protein>
    <submittedName>
        <fullName evidence="2">Uncharacterized protein</fullName>
    </submittedName>
</protein>
<reference evidence="2 3" key="1">
    <citation type="journal article" date="2008" name="PLoS ONE">
        <title>Environmental adaptation: genomic analysis of the piezotolerant and psychrotolerant deep-sea iron reducing bacterium Shewanella piezotolerans WP3.</title>
        <authorList>
            <person name="Wang F."/>
            <person name="Wang J."/>
            <person name="Jian H."/>
            <person name="Zhang B."/>
            <person name="Li S."/>
            <person name="Wang F."/>
            <person name="Zeng X."/>
            <person name="Gao L."/>
            <person name="Bartlett D.H."/>
            <person name="Yu J."/>
            <person name="Hu S."/>
            <person name="Xiao X."/>
        </authorList>
    </citation>
    <scope>NUCLEOTIDE SEQUENCE [LARGE SCALE GENOMIC DNA]</scope>
    <source>
        <strain evidence="3">WP3 / JCM 13877</strain>
    </source>
</reference>
<dbReference type="EMBL" id="CP000472">
    <property type="protein sequence ID" value="ACJ31328.1"/>
    <property type="molecule type" value="Genomic_DNA"/>
</dbReference>
<organism evidence="2 3">
    <name type="scientific">Shewanella piezotolerans (strain WP3 / JCM 13877)</name>
    <dbReference type="NCBI Taxonomy" id="225849"/>
    <lineage>
        <taxon>Bacteria</taxon>
        <taxon>Pseudomonadati</taxon>
        <taxon>Pseudomonadota</taxon>
        <taxon>Gammaproteobacteria</taxon>
        <taxon>Alteromonadales</taxon>
        <taxon>Shewanellaceae</taxon>
        <taxon>Shewanella</taxon>
    </lineage>
</organism>
<evidence type="ECO:0000313" key="3">
    <source>
        <dbReference type="Proteomes" id="UP000000753"/>
    </source>
</evidence>
<dbReference type="KEGG" id="swp:swp_4692"/>
<dbReference type="Proteomes" id="UP000000753">
    <property type="component" value="Chromosome"/>
</dbReference>
<accession>B8CTT4</accession>
<dbReference type="HOGENOM" id="CLU_1460343_0_0_6"/>
<feature type="transmembrane region" description="Helical" evidence="1">
    <location>
        <begin position="18"/>
        <end position="37"/>
    </location>
</feature>
<keyword evidence="1" id="KW-0812">Transmembrane</keyword>
<dbReference type="OrthoDB" id="6261682at2"/>